<evidence type="ECO:0000256" key="8">
    <source>
        <dbReference type="RuleBase" id="RU361236"/>
    </source>
</evidence>
<sequence>MRLARRYNLAQLVVRCVLQELNNLFKDSQPSEEAQAPLVSLSPDRQQRSRRGLLELAGVIRCSTGRSALAYMAYGCYCGLGGQGWPRDQTDWCCHKHDCCYEQAEYGGCQTKTDNYQWTCEDHVADCDSLNDRCEKILCHCDREAARCLRKAPFIRKYALWPDFFCGCDHPTCNYY</sequence>
<feature type="disulfide bond" evidence="6">
    <location>
        <begin position="109"/>
        <end position="134"/>
    </location>
</feature>
<feature type="binding site" evidence="5">
    <location>
        <position position="79"/>
    </location>
    <ligand>
        <name>Ca(2+)</name>
        <dbReference type="ChEBI" id="CHEBI:29108"/>
    </ligand>
</feature>
<dbReference type="Proteomes" id="UP000694397">
    <property type="component" value="Chromosome 3"/>
</dbReference>
<protein>
    <recommendedName>
        <fullName evidence="8">Phospholipase A2</fullName>
        <ecNumber evidence="8">3.1.1.4</ecNumber>
    </recommendedName>
</protein>
<keyword evidence="5" id="KW-0479">Metal-binding</keyword>
<dbReference type="GO" id="GO:0050482">
    <property type="term" value="P:arachidonate secretion"/>
    <property type="evidence" value="ECO:0007669"/>
    <property type="project" value="InterPro"/>
</dbReference>
<name>A0A8C9VFS0_SCLFO</name>
<keyword evidence="8" id="KW-0443">Lipid metabolism</keyword>
<evidence type="ECO:0000256" key="1">
    <source>
        <dbReference type="ARBA" id="ARBA00004613"/>
    </source>
</evidence>
<dbReference type="InterPro" id="IPR033112">
    <property type="entry name" value="PLA2_Asp_AS"/>
</dbReference>
<evidence type="ECO:0000256" key="7">
    <source>
        <dbReference type="RuleBase" id="RU003654"/>
    </source>
</evidence>
<reference evidence="10" key="3">
    <citation type="submission" date="2025-09" db="UniProtKB">
        <authorList>
            <consortium name="Ensembl"/>
        </authorList>
    </citation>
    <scope>IDENTIFICATION</scope>
</reference>
<dbReference type="InterPro" id="IPR036444">
    <property type="entry name" value="PLipase_A2_dom_sf"/>
</dbReference>
<comment type="similarity">
    <text evidence="7">Belongs to the phospholipase A2 family.</text>
</comment>
<accession>A0A8C9VFS0</accession>
<keyword evidence="2 8" id="KW-0964">Secreted</keyword>
<dbReference type="CDD" id="cd00125">
    <property type="entry name" value="PLA2c"/>
    <property type="match status" value="1"/>
</dbReference>
<dbReference type="OrthoDB" id="10069378at2759"/>
<feature type="binding site" evidence="5">
    <location>
        <position position="81"/>
    </location>
    <ligand>
        <name>Ca(2+)</name>
        <dbReference type="ChEBI" id="CHEBI:29108"/>
    </ligand>
</feature>
<dbReference type="Pfam" id="PF00068">
    <property type="entry name" value="Phospholip_A2_1"/>
    <property type="match status" value="1"/>
</dbReference>
<gene>
    <name evidence="10" type="primary">pla2g10</name>
</gene>
<feature type="binding site" evidence="5">
    <location>
        <position position="77"/>
    </location>
    <ligand>
        <name>Ca(2+)</name>
        <dbReference type="ChEBI" id="CHEBI:29108"/>
    </ligand>
</feature>
<dbReference type="GeneTree" id="ENSGT00940000157803"/>
<feature type="disulfide bond" evidence="6">
    <location>
        <begin position="78"/>
        <end position="94"/>
    </location>
</feature>
<evidence type="ECO:0000259" key="9">
    <source>
        <dbReference type="SMART" id="SM00085"/>
    </source>
</evidence>
<comment type="cofactor">
    <cofactor evidence="5">
        <name>Ca(2+)</name>
        <dbReference type="ChEBI" id="CHEBI:29108"/>
    </cofactor>
    <text evidence="5">Binds 1 Ca(2+) ion per subunit.</text>
</comment>
<keyword evidence="8" id="KW-0378">Hydrolase</keyword>
<dbReference type="PRINTS" id="PR00389">
    <property type="entry name" value="PHPHLIPASEA2"/>
</dbReference>
<evidence type="ECO:0000256" key="2">
    <source>
        <dbReference type="ARBA" id="ARBA00022525"/>
    </source>
</evidence>
<feature type="binding site" evidence="5">
    <location>
        <position position="98"/>
    </location>
    <ligand>
        <name>Ca(2+)</name>
        <dbReference type="ChEBI" id="CHEBI:29108"/>
    </ligand>
</feature>
<dbReference type="EC" id="3.1.1.4" evidence="8"/>
<dbReference type="GO" id="GO:0005509">
    <property type="term" value="F:calcium ion binding"/>
    <property type="evidence" value="ECO:0007669"/>
    <property type="project" value="InterPro"/>
</dbReference>
<dbReference type="AlphaFoldDB" id="A0A8C9VFS0"/>
<feature type="disulfide bond" evidence="6">
    <location>
        <begin position="100"/>
        <end position="141"/>
    </location>
</feature>
<proteinExistence type="inferred from homology"/>
<evidence type="ECO:0000313" key="10">
    <source>
        <dbReference type="Ensembl" id="ENSSFOP00015049230.1"/>
    </source>
</evidence>
<keyword evidence="3 6" id="KW-1015">Disulfide bond</keyword>
<evidence type="ECO:0000313" key="11">
    <source>
        <dbReference type="Proteomes" id="UP000694397"/>
    </source>
</evidence>
<organism evidence="10 11">
    <name type="scientific">Scleropages formosus</name>
    <name type="common">Asian bonytongue</name>
    <name type="synonym">Osteoglossum formosum</name>
    <dbReference type="NCBI Taxonomy" id="113540"/>
    <lineage>
        <taxon>Eukaryota</taxon>
        <taxon>Metazoa</taxon>
        <taxon>Chordata</taxon>
        <taxon>Craniata</taxon>
        <taxon>Vertebrata</taxon>
        <taxon>Euteleostomi</taxon>
        <taxon>Actinopterygii</taxon>
        <taxon>Neopterygii</taxon>
        <taxon>Teleostei</taxon>
        <taxon>Osteoglossocephala</taxon>
        <taxon>Osteoglossomorpha</taxon>
        <taxon>Osteoglossiformes</taxon>
        <taxon>Osteoglossidae</taxon>
        <taxon>Scleropages</taxon>
    </lineage>
</organism>
<dbReference type="InterPro" id="IPR033113">
    <property type="entry name" value="PLA2_histidine"/>
</dbReference>
<dbReference type="PANTHER" id="PTHR11716:SF4">
    <property type="entry name" value="GROUP 10 SECRETORY PHOSPHOLIPASE A2"/>
    <property type="match status" value="1"/>
</dbReference>
<feature type="disulfide bond" evidence="6">
    <location>
        <begin position="127"/>
        <end position="139"/>
    </location>
</feature>
<comment type="catalytic activity">
    <reaction evidence="8">
        <text>a 1,2-diacyl-sn-glycero-3-phosphocholine + H2O = a 1-acyl-sn-glycero-3-phosphocholine + a fatty acid + H(+)</text>
        <dbReference type="Rhea" id="RHEA:15801"/>
        <dbReference type="ChEBI" id="CHEBI:15377"/>
        <dbReference type="ChEBI" id="CHEBI:15378"/>
        <dbReference type="ChEBI" id="CHEBI:28868"/>
        <dbReference type="ChEBI" id="CHEBI:57643"/>
        <dbReference type="ChEBI" id="CHEBI:58168"/>
        <dbReference type="EC" id="3.1.1.4"/>
    </reaction>
</comment>
<dbReference type="InterPro" id="IPR001211">
    <property type="entry name" value="PLA2"/>
</dbReference>
<comment type="subcellular location">
    <subcellularLocation>
        <location evidence="1 8">Secreted</location>
    </subcellularLocation>
</comment>
<feature type="domain" description="Phospholipase A2-like central" evidence="9">
    <location>
        <begin position="52"/>
        <end position="167"/>
    </location>
</feature>
<dbReference type="GO" id="GO:0047498">
    <property type="term" value="F:calcium-dependent phospholipase A2 activity"/>
    <property type="evidence" value="ECO:0007669"/>
    <property type="project" value="TreeGrafter"/>
</dbReference>
<dbReference type="PROSITE" id="PS00119">
    <property type="entry name" value="PA2_ASP"/>
    <property type="match status" value="1"/>
</dbReference>
<evidence type="ECO:0000256" key="3">
    <source>
        <dbReference type="ARBA" id="ARBA00023157"/>
    </source>
</evidence>
<dbReference type="GO" id="GO:0006644">
    <property type="term" value="P:phospholipid metabolic process"/>
    <property type="evidence" value="ECO:0007669"/>
    <property type="project" value="InterPro"/>
</dbReference>
<dbReference type="GO" id="GO:0005543">
    <property type="term" value="F:phospholipid binding"/>
    <property type="evidence" value="ECO:0007669"/>
    <property type="project" value="TreeGrafter"/>
</dbReference>
<dbReference type="GO" id="GO:0016042">
    <property type="term" value="P:lipid catabolic process"/>
    <property type="evidence" value="ECO:0007669"/>
    <property type="project" value="InterPro"/>
</dbReference>
<dbReference type="FunFam" id="1.20.90.10:FF:000001">
    <property type="entry name" value="Basic phospholipase A2 homolog"/>
    <property type="match status" value="1"/>
</dbReference>
<dbReference type="Gene3D" id="1.20.90.10">
    <property type="entry name" value="Phospholipase A2 domain"/>
    <property type="match status" value="1"/>
</dbReference>
<dbReference type="Ensembl" id="ENSSFOT00015064242.1">
    <property type="protein sequence ID" value="ENSSFOP00015049230.1"/>
    <property type="gene ID" value="ENSSFOG00015029931.1"/>
</dbReference>
<dbReference type="PANTHER" id="PTHR11716">
    <property type="entry name" value="PHOSPHOLIPASE A2 FAMILY MEMBER"/>
    <property type="match status" value="1"/>
</dbReference>
<dbReference type="GO" id="GO:0005576">
    <property type="term" value="C:extracellular region"/>
    <property type="evidence" value="ECO:0007669"/>
    <property type="project" value="UniProtKB-SubCell"/>
</dbReference>
<evidence type="ECO:0000256" key="6">
    <source>
        <dbReference type="PIRSR" id="PIRSR601211-3"/>
    </source>
</evidence>
<evidence type="ECO:0000256" key="4">
    <source>
        <dbReference type="PIRSR" id="PIRSR601211-1"/>
    </source>
</evidence>
<evidence type="ECO:0000256" key="5">
    <source>
        <dbReference type="PIRSR" id="PIRSR601211-2"/>
    </source>
</evidence>
<keyword evidence="11" id="KW-1185">Reference proteome</keyword>
<reference evidence="10" key="2">
    <citation type="submission" date="2025-08" db="UniProtKB">
        <authorList>
            <consortium name="Ensembl"/>
        </authorList>
    </citation>
    <scope>IDENTIFICATION</scope>
</reference>
<feature type="active site" evidence="4">
    <location>
        <position position="97"/>
    </location>
</feature>
<dbReference type="SUPFAM" id="SSF48619">
    <property type="entry name" value="Phospholipase A2, PLA2"/>
    <property type="match status" value="1"/>
</dbReference>
<dbReference type="InterPro" id="IPR016090">
    <property type="entry name" value="PLA2-like_dom"/>
</dbReference>
<feature type="disulfide bond" evidence="6">
    <location>
        <begin position="76"/>
        <end position="166"/>
    </location>
</feature>
<reference evidence="10 11" key="1">
    <citation type="submission" date="2019-04" db="EMBL/GenBank/DDBJ databases">
        <authorList>
            <consortium name="Wellcome Sanger Institute Data Sharing"/>
        </authorList>
    </citation>
    <scope>NUCLEOTIDE SEQUENCE [LARGE SCALE GENOMIC DNA]</scope>
</reference>
<feature type="active site" evidence="4">
    <location>
        <position position="142"/>
    </location>
</feature>
<feature type="disulfide bond" evidence="6">
    <location>
        <begin position="93"/>
        <end position="148"/>
    </location>
</feature>
<dbReference type="SMART" id="SM00085">
    <property type="entry name" value="PA2c"/>
    <property type="match status" value="1"/>
</dbReference>
<keyword evidence="5 8" id="KW-0106">Calcium</keyword>
<dbReference type="PROSITE" id="PS00118">
    <property type="entry name" value="PA2_HIS"/>
    <property type="match status" value="1"/>
</dbReference>